<dbReference type="SUPFAM" id="SSF47413">
    <property type="entry name" value="lambda repressor-like DNA-binding domains"/>
    <property type="match status" value="1"/>
</dbReference>
<evidence type="ECO:0000313" key="5">
    <source>
        <dbReference type="EMBL" id="TKR24993.1"/>
    </source>
</evidence>
<protein>
    <submittedName>
        <fullName evidence="5">LacI family transcriptional regulator</fullName>
    </submittedName>
</protein>
<dbReference type="CDD" id="cd01392">
    <property type="entry name" value="HTH_LacI"/>
    <property type="match status" value="1"/>
</dbReference>
<dbReference type="Pfam" id="PF00356">
    <property type="entry name" value="LacI"/>
    <property type="match status" value="1"/>
</dbReference>
<reference evidence="5 6" key="1">
    <citation type="submission" date="2019-05" db="EMBL/GenBank/DDBJ databases">
        <title>Genome sequence of Cellulomonas hominis strain CS1.</title>
        <authorList>
            <person name="Belmont J."/>
            <person name="Maclea K.S."/>
        </authorList>
    </citation>
    <scope>NUCLEOTIDE SEQUENCE [LARGE SCALE GENOMIC DNA]</scope>
    <source>
        <strain evidence="5 6">CS1</strain>
    </source>
</reference>
<dbReference type="OrthoDB" id="4268837at2"/>
<evidence type="ECO:0000256" key="3">
    <source>
        <dbReference type="ARBA" id="ARBA00023163"/>
    </source>
</evidence>
<dbReference type="AlphaFoldDB" id="A0A7Z8K2Y3"/>
<dbReference type="Gene3D" id="3.40.50.2300">
    <property type="match status" value="2"/>
</dbReference>
<dbReference type="InterPro" id="IPR000843">
    <property type="entry name" value="HTH_LacI"/>
</dbReference>
<gene>
    <name evidence="5" type="ORF">FA014_05350</name>
</gene>
<name>A0A7Z8K2Y3_9CELL</name>
<dbReference type="SMART" id="SM00354">
    <property type="entry name" value="HTH_LACI"/>
    <property type="match status" value="1"/>
</dbReference>
<dbReference type="Gene3D" id="1.10.260.40">
    <property type="entry name" value="lambda repressor-like DNA-binding domains"/>
    <property type="match status" value="1"/>
</dbReference>
<dbReference type="GO" id="GO:0003700">
    <property type="term" value="F:DNA-binding transcription factor activity"/>
    <property type="evidence" value="ECO:0007669"/>
    <property type="project" value="TreeGrafter"/>
</dbReference>
<keyword evidence="3" id="KW-0804">Transcription</keyword>
<dbReference type="Proteomes" id="UP000308121">
    <property type="component" value="Unassembled WGS sequence"/>
</dbReference>
<dbReference type="CDD" id="cd06267">
    <property type="entry name" value="PBP1_LacI_sugar_binding-like"/>
    <property type="match status" value="1"/>
</dbReference>
<accession>A0A7Z8K2Y3</accession>
<sequence>MAEGRPPLDVEELRVARRPTVYDVAERAGVSITTVSFAFRQPGRVAATTRQAVMDAAHALGYVPSASARGLARGATGAFGLYSFDMMLADADGGAAPVPLEAAAVPEGDPRVFPLYVDEVERGFALECRENGRALLLASGAPSGAAMYDIAGRVDGLAIFPGTHSLDAVHAIAQSVPLVAFNTPGSDASFSHVAVDNRAAMTGLVGHLVGVHGVRDLAFVGEGSMYDFAERLAGFQDAVAALLPDAPRPGPGHEGLASTEWLAALTDLAVTDRLPEALVCQSDQAALVVLDVLAEHGVDVPGRVRVTGFDGILAGRLSTPALTTVRQPFEHMGRTAVRMLQDRVADPASASQFRTLPTRLIPRASCGCAGGDPADA</sequence>
<comment type="caution">
    <text evidence="5">The sequence shown here is derived from an EMBL/GenBank/DDBJ whole genome shotgun (WGS) entry which is preliminary data.</text>
</comment>
<keyword evidence="1" id="KW-0805">Transcription regulation</keyword>
<dbReference type="SUPFAM" id="SSF53822">
    <property type="entry name" value="Periplasmic binding protein-like I"/>
    <property type="match status" value="1"/>
</dbReference>
<evidence type="ECO:0000313" key="6">
    <source>
        <dbReference type="Proteomes" id="UP000308121"/>
    </source>
</evidence>
<dbReference type="InterPro" id="IPR010982">
    <property type="entry name" value="Lambda_DNA-bd_dom_sf"/>
</dbReference>
<dbReference type="PANTHER" id="PTHR30146">
    <property type="entry name" value="LACI-RELATED TRANSCRIPTIONAL REPRESSOR"/>
    <property type="match status" value="1"/>
</dbReference>
<dbReference type="InterPro" id="IPR028082">
    <property type="entry name" value="Peripla_BP_I"/>
</dbReference>
<evidence type="ECO:0000256" key="2">
    <source>
        <dbReference type="ARBA" id="ARBA00023125"/>
    </source>
</evidence>
<dbReference type="InterPro" id="IPR046335">
    <property type="entry name" value="LacI/GalR-like_sensor"/>
</dbReference>
<evidence type="ECO:0000259" key="4">
    <source>
        <dbReference type="PROSITE" id="PS50932"/>
    </source>
</evidence>
<proteinExistence type="predicted"/>
<dbReference type="PANTHER" id="PTHR30146:SF138">
    <property type="entry name" value="TRANSCRIPTIONAL REGULATORY PROTEIN"/>
    <property type="match status" value="1"/>
</dbReference>
<dbReference type="EMBL" id="SZYE01000025">
    <property type="protein sequence ID" value="TKR24993.1"/>
    <property type="molecule type" value="Genomic_DNA"/>
</dbReference>
<feature type="domain" description="HTH lacI-type" evidence="4">
    <location>
        <begin position="19"/>
        <end position="73"/>
    </location>
</feature>
<dbReference type="GO" id="GO:0000976">
    <property type="term" value="F:transcription cis-regulatory region binding"/>
    <property type="evidence" value="ECO:0007669"/>
    <property type="project" value="TreeGrafter"/>
</dbReference>
<evidence type="ECO:0000256" key="1">
    <source>
        <dbReference type="ARBA" id="ARBA00023015"/>
    </source>
</evidence>
<dbReference type="Pfam" id="PF13377">
    <property type="entry name" value="Peripla_BP_3"/>
    <property type="match status" value="1"/>
</dbReference>
<dbReference type="PROSITE" id="PS50932">
    <property type="entry name" value="HTH_LACI_2"/>
    <property type="match status" value="1"/>
</dbReference>
<organism evidence="5 6">
    <name type="scientific">Cellulomonas hominis</name>
    <dbReference type="NCBI Taxonomy" id="156981"/>
    <lineage>
        <taxon>Bacteria</taxon>
        <taxon>Bacillati</taxon>
        <taxon>Actinomycetota</taxon>
        <taxon>Actinomycetes</taxon>
        <taxon>Micrococcales</taxon>
        <taxon>Cellulomonadaceae</taxon>
        <taxon>Cellulomonas</taxon>
    </lineage>
</organism>
<keyword evidence="2" id="KW-0238">DNA-binding</keyword>